<dbReference type="EMBL" id="JAIWQS010000012">
    <property type="protein sequence ID" value="KAJ8748162.1"/>
    <property type="molecule type" value="Genomic_DNA"/>
</dbReference>
<evidence type="ECO:0000256" key="1">
    <source>
        <dbReference type="SAM" id="Phobius"/>
    </source>
</evidence>
<reference evidence="2 3" key="1">
    <citation type="submission" date="2021-09" db="EMBL/GenBank/DDBJ databases">
        <title>Genomic insights and catalytic innovation underlie evolution of tropane alkaloids biosynthesis.</title>
        <authorList>
            <person name="Wang Y.-J."/>
            <person name="Tian T."/>
            <person name="Huang J.-P."/>
            <person name="Huang S.-X."/>
        </authorList>
    </citation>
    <scope>NUCLEOTIDE SEQUENCE [LARGE SCALE GENOMIC DNA]</scope>
    <source>
        <strain evidence="2">KIB-2018</strain>
        <tissue evidence="2">Leaf</tissue>
    </source>
</reference>
<keyword evidence="1" id="KW-1133">Transmembrane helix</keyword>
<dbReference type="Proteomes" id="UP001159364">
    <property type="component" value="Linkage Group LG12"/>
</dbReference>
<comment type="caution">
    <text evidence="2">The sequence shown here is derived from an EMBL/GenBank/DDBJ whole genome shotgun (WGS) entry which is preliminary data.</text>
</comment>
<feature type="transmembrane region" description="Helical" evidence="1">
    <location>
        <begin position="180"/>
        <end position="207"/>
    </location>
</feature>
<proteinExistence type="predicted"/>
<feature type="transmembrane region" description="Helical" evidence="1">
    <location>
        <begin position="53"/>
        <end position="71"/>
    </location>
</feature>
<keyword evidence="3" id="KW-1185">Reference proteome</keyword>
<protein>
    <recommendedName>
        <fullName evidence="4">PGG domain-containing protein</fullName>
    </recommendedName>
</protein>
<feature type="transmembrane region" description="Helical" evidence="1">
    <location>
        <begin position="140"/>
        <end position="160"/>
    </location>
</feature>
<evidence type="ECO:0000313" key="2">
    <source>
        <dbReference type="EMBL" id="KAJ8748162.1"/>
    </source>
</evidence>
<dbReference type="PANTHER" id="PTHR33430:SF1">
    <property type="entry name" value="PGG DOMAIN-CONTAINING PROTEIN"/>
    <property type="match status" value="1"/>
</dbReference>
<dbReference type="PANTHER" id="PTHR33430">
    <property type="entry name" value="MATERNAL EFFECT EMBRYO ARREST PROTEIN"/>
    <property type="match status" value="1"/>
</dbReference>
<keyword evidence="1" id="KW-0812">Transmembrane</keyword>
<gene>
    <name evidence="2" type="ORF">K2173_000570</name>
</gene>
<keyword evidence="1" id="KW-0472">Membrane</keyword>
<dbReference type="AlphaFoldDB" id="A0AAV8S7K0"/>
<feature type="transmembrane region" description="Helical" evidence="1">
    <location>
        <begin position="99"/>
        <end position="119"/>
    </location>
</feature>
<organism evidence="2 3">
    <name type="scientific">Erythroxylum novogranatense</name>
    <dbReference type="NCBI Taxonomy" id="1862640"/>
    <lineage>
        <taxon>Eukaryota</taxon>
        <taxon>Viridiplantae</taxon>
        <taxon>Streptophyta</taxon>
        <taxon>Embryophyta</taxon>
        <taxon>Tracheophyta</taxon>
        <taxon>Spermatophyta</taxon>
        <taxon>Magnoliopsida</taxon>
        <taxon>eudicotyledons</taxon>
        <taxon>Gunneridae</taxon>
        <taxon>Pentapetalae</taxon>
        <taxon>rosids</taxon>
        <taxon>fabids</taxon>
        <taxon>Malpighiales</taxon>
        <taxon>Erythroxylaceae</taxon>
        <taxon>Erythroxylum</taxon>
    </lineage>
</organism>
<evidence type="ECO:0000313" key="3">
    <source>
        <dbReference type="Proteomes" id="UP001159364"/>
    </source>
</evidence>
<evidence type="ECO:0008006" key="4">
    <source>
        <dbReference type="Google" id="ProtNLM"/>
    </source>
</evidence>
<name>A0AAV8S7K0_9ROSI</name>
<accession>A0AAV8S7K0</accession>
<sequence length="213" mass="23262">MEGKPTRDQYIIKDLPMQENQDPLLARLDKLIAAVSKDGFNANEVHNKALNNLVNVNSLFTIAVFLGLSVASRNQQPLEDRSECAANPGVAKRLVVYEVVSFGCFLLSSLVAKSIKAYLYVFSNAYFGKGSIMTYLRAQMFMVAVLASITGVLFLTLSMVHVVEIKIGKLSCGSSHALTAVLSLCVLVVIGLVIYLPSMVFVMVYCIRKTGKS</sequence>